<dbReference type="PANTHER" id="PTHR46119:SF15">
    <property type="entry name" value="PROTEIN SODIUM POTASSIUM ROOT DEFECTIVE 2"/>
    <property type="match status" value="1"/>
</dbReference>
<proteinExistence type="predicted"/>
<feature type="compositionally biased region" description="Basic and acidic residues" evidence="1">
    <location>
        <begin position="31"/>
        <end position="44"/>
    </location>
</feature>
<name>A0A0A0LFM6_CUCSA</name>
<feature type="domain" description="HMA" evidence="2">
    <location>
        <begin position="209"/>
        <end position="275"/>
    </location>
</feature>
<reference evidence="3 4" key="1">
    <citation type="journal article" date="2009" name="Nat. Genet.">
        <title>The genome of the cucumber, Cucumis sativus L.</title>
        <authorList>
            <person name="Huang S."/>
            <person name="Li R."/>
            <person name="Zhang Z."/>
            <person name="Li L."/>
            <person name="Gu X."/>
            <person name="Fan W."/>
            <person name="Lucas W.J."/>
            <person name="Wang X."/>
            <person name="Xie B."/>
            <person name="Ni P."/>
            <person name="Ren Y."/>
            <person name="Zhu H."/>
            <person name="Li J."/>
            <person name="Lin K."/>
            <person name="Jin W."/>
            <person name="Fei Z."/>
            <person name="Li G."/>
            <person name="Staub J."/>
            <person name="Kilian A."/>
            <person name="van der Vossen E.A."/>
            <person name="Wu Y."/>
            <person name="Guo J."/>
            <person name="He J."/>
            <person name="Jia Z."/>
            <person name="Ren Y."/>
            <person name="Tian G."/>
            <person name="Lu Y."/>
            <person name="Ruan J."/>
            <person name="Qian W."/>
            <person name="Wang M."/>
            <person name="Huang Q."/>
            <person name="Li B."/>
            <person name="Xuan Z."/>
            <person name="Cao J."/>
            <person name="Asan"/>
            <person name="Wu Z."/>
            <person name="Zhang J."/>
            <person name="Cai Q."/>
            <person name="Bai Y."/>
            <person name="Zhao B."/>
            <person name="Han Y."/>
            <person name="Li Y."/>
            <person name="Li X."/>
            <person name="Wang S."/>
            <person name="Shi Q."/>
            <person name="Liu S."/>
            <person name="Cho W.K."/>
            <person name="Kim J.Y."/>
            <person name="Xu Y."/>
            <person name="Heller-Uszynska K."/>
            <person name="Miao H."/>
            <person name="Cheng Z."/>
            <person name="Zhang S."/>
            <person name="Wu J."/>
            <person name="Yang Y."/>
            <person name="Kang H."/>
            <person name="Li M."/>
            <person name="Liang H."/>
            <person name="Ren X."/>
            <person name="Shi Z."/>
            <person name="Wen M."/>
            <person name="Jian M."/>
            <person name="Yang H."/>
            <person name="Zhang G."/>
            <person name="Yang Z."/>
            <person name="Chen R."/>
            <person name="Liu S."/>
            <person name="Li J."/>
            <person name="Ma L."/>
            <person name="Liu H."/>
            <person name="Zhou Y."/>
            <person name="Zhao J."/>
            <person name="Fang X."/>
            <person name="Li G."/>
            <person name="Fang L."/>
            <person name="Li Y."/>
            <person name="Liu D."/>
            <person name="Zheng H."/>
            <person name="Zhang Y."/>
            <person name="Qin N."/>
            <person name="Li Z."/>
            <person name="Yang G."/>
            <person name="Yang S."/>
            <person name="Bolund L."/>
            <person name="Kristiansen K."/>
            <person name="Zheng H."/>
            <person name="Li S."/>
            <person name="Zhang X."/>
            <person name="Yang H."/>
            <person name="Wang J."/>
            <person name="Sun R."/>
            <person name="Zhang B."/>
            <person name="Jiang S."/>
            <person name="Wang J."/>
            <person name="Du Y."/>
            <person name="Li S."/>
        </authorList>
    </citation>
    <scope>NUCLEOTIDE SEQUENCE [LARGE SCALE GENOMIC DNA]</scope>
    <source>
        <strain evidence="4">cv. 9930</strain>
    </source>
</reference>
<feature type="compositionally biased region" description="Polar residues" evidence="1">
    <location>
        <begin position="1"/>
        <end position="10"/>
    </location>
</feature>
<dbReference type="eggNOG" id="KOG1603">
    <property type="taxonomic scope" value="Eukaryota"/>
</dbReference>
<dbReference type="Pfam" id="PF00403">
    <property type="entry name" value="HMA"/>
    <property type="match status" value="1"/>
</dbReference>
<dbReference type="PANTHER" id="PTHR46119">
    <property type="entry name" value="OS08G0405700 PROTEIN"/>
    <property type="match status" value="1"/>
</dbReference>
<dbReference type="AlphaFoldDB" id="A0A0A0LFM6"/>
<dbReference type="OMA" id="SIFCASH"/>
<dbReference type="OrthoDB" id="689350at2759"/>
<feature type="compositionally biased region" description="Polar residues" evidence="1">
    <location>
        <begin position="188"/>
        <end position="199"/>
    </location>
</feature>
<evidence type="ECO:0000256" key="1">
    <source>
        <dbReference type="SAM" id="MobiDB-lite"/>
    </source>
</evidence>
<dbReference type="KEGG" id="csv:101206437"/>
<dbReference type="InterPro" id="IPR006121">
    <property type="entry name" value="HMA_dom"/>
</dbReference>
<dbReference type="InterPro" id="IPR044526">
    <property type="entry name" value="NAKR1-3"/>
</dbReference>
<feature type="compositionally biased region" description="Basic and acidic residues" evidence="1">
    <location>
        <begin position="176"/>
        <end position="185"/>
    </location>
</feature>
<dbReference type="PROSITE" id="PS50846">
    <property type="entry name" value="HMA_2"/>
    <property type="match status" value="1"/>
</dbReference>
<dbReference type="Gene3D" id="3.30.70.100">
    <property type="match status" value="1"/>
</dbReference>
<reference evidence="3 4" key="2">
    <citation type="journal article" date="2009" name="PLoS ONE">
        <title>An integrated genetic and cytogenetic map of the cucumber genome.</title>
        <authorList>
            <person name="Ren Y."/>
            <person name="Zhang Z."/>
            <person name="Liu J."/>
            <person name="Staub J.E."/>
            <person name="Han Y."/>
            <person name="Cheng Z."/>
            <person name="Li X."/>
            <person name="Lu J."/>
            <person name="Miao H."/>
            <person name="Kang H."/>
            <person name="Xie B."/>
            <person name="Gu X."/>
            <person name="Wang X."/>
            <person name="Du Y."/>
            <person name="Jin W."/>
            <person name="Huang S."/>
        </authorList>
    </citation>
    <scope>NUCLEOTIDE SEQUENCE [LARGE SCALE GENOMIC DNA]</scope>
    <source>
        <strain evidence="4">cv. 9930</strain>
    </source>
</reference>
<organism evidence="3 4">
    <name type="scientific">Cucumis sativus</name>
    <name type="common">Cucumber</name>
    <dbReference type="NCBI Taxonomy" id="3659"/>
    <lineage>
        <taxon>Eukaryota</taxon>
        <taxon>Viridiplantae</taxon>
        <taxon>Streptophyta</taxon>
        <taxon>Embryophyta</taxon>
        <taxon>Tracheophyta</taxon>
        <taxon>Spermatophyta</taxon>
        <taxon>Magnoliopsida</taxon>
        <taxon>eudicotyledons</taxon>
        <taxon>Gunneridae</taxon>
        <taxon>Pentapetalae</taxon>
        <taxon>rosids</taxon>
        <taxon>fabids</taxon>
        <taxon>Cucurbitales</taxon>
        <taxon>Cucurbitaceae</taxon>
        <taxon>Benincaseae</taxon>
        <taxon>Cucumis</taxon>
    </lineage>
</organism>
<feature type="region of interest" description="Disordered" evidence="1">
    <location>
        <begin position="168"/>
        <end position="208"/>
    </location>
</feature>
<feature type="compositionally biased region" description="Low complexity" evidence="1">
    <location>
        <begin position="286"/>
        <end position="300"/>
    </location>
</feature>
<dbReference type="EMBL" id="CM002924">
    <property type="protein sequence ID" value="KGN58901.1"/>
    <property type="molecule type" value="Genomic_DNA"/>
</dbReference>
<gene>
    <name evidence="3" type="ORF">Csa_3G735010</name>
</gene>
<protein>
    <recommendedName>
        <fullName evidence="2">HMA domain-containing protein</fullName>
    </recommendedName>
</protein>
<feature type="compositionally biased region" description="Basic residues" evidence="1">
    <location>
        <begin position="68"/>
        <end position="89"/>
    </location>
</feature>
<keyword evidence="4" id="KW-1185">Reference proteome</keyword>
<feature type="compositionally biased region" description="Low complexity" evidence="1">
    <location>
        <begin position="11"/>
        <end position="23"/>
    </location>
</feature>
<evidence type="ECO:0000259" key="2">
    <source>
        <dbReference type="PROSITE" id="PS50846"/>
    </source>
</evidence>
<reference evidence="3 4" key="4">
    <citation type="journal article" date="2011" name="BMC Genomics">
        <title>RNA-Seq improves annotation of protein-coding genes in the cucumber genome.</title>
        <authorList>
            <person name="Li Z."/>
            <person name="Zhang Z."/>
            <person name="Yan P."/>
            <person name="Huang S."/>
            <person name="Fei Z."/>
            <person name="Lin K."/>
        </authorList>
    </citation>
    <scope>NUCLEOTIDE SEQUENCE [LARGE SCALE GENOMIC DNA]</scope>
    <source>
        <strain evidence="4">cv. 9930</strain>
    </source>
</reference>
<dbReference type="SUPFAM" id="SSF55008">
    <property type="entry name" value="HMA, heavy metal-associated domain"/>
    <property type="match status" value="1"/>
</dbReference>
<feature type="region of interest" description="Disordered" evidence="1">
    <location>
        <begin position="273"/>
        <end position="308"/>
    </location>
</feature>
<feature type="region of interest" description="Disordered" evidence="1">
    <location>
        <begin position="1"/>
        <end position="113"/>
    </location>
</feature>
<dbReference type="CDD" id="cd00371">
    <property type="entry name" value="HMA"/>
    <property type="match status" value="1"/>
</dbReference>
<dbReference type="STRING" id="3659.A0A0A0LFM6"/>
<sequence length="308" mass="33803">MNSSMEIEQASSSSSSSSYPSSPVIQLGGRALDRHNPIICDGRRNITAPNTLLTPPREFSRPPFSPQPHHHQLTKSKKTSSKANRKTKNKIPFVKHEDEEKESSDSLPSTDFLKKSSFIPTDIVTRSFAKLSDLVAPPPPPPLVGSSRYLLESDTQSQFFDELPEIDPVYDINPVDDNKELKTEVNQDESTSSTTQPTLSEEPKPTPTKQVVVLMVSLHCKGCEGKVRKHLSKMEGVTSFKIDYAAKKVTIEGDVTPVGVLASVSKLKHAKFWTSQPPTPPPPQSPVSTSLTVASTSATTEEMLEKQL</sequence>
<dbReference type="Gramene" id="KGN58901">
    <property type="protein sequence ID" value="KGN58901"/>
    <property type="gene ID" value="Csa_3G735010"/>
</dbReference>
<dbReference type="InterPro" id="IPR036163">
    <property type="entry name" value="HMA_dom_sf"/>
</dbReference>
<evidence type="ECO:0000313" key="4">
    <source>
        <dbReference type="Proteomes" id="UP000029981"/>
    </source>
</evidence>
<dbReference type="GO" id="GO:0046872">
    <property type="term" value="F:metal ion binding"/>
    <property type="evidence" value="ECO:0007669"/>
    <property type="project" value="InterPro"/>
</dbReference>
<reference evidence="3 4" key="3">
    <citation type="journal article" date="2010" name="BMC Genomics">
        <title>Transcriptome sequencing and comparative analysis of cucumber flowers with different sex types.</title>
        <authorList>
            <person name="Guo S."/>
            <person name="Zheng Y."/>
            <person name="Joung J.G."/>
            <person name="Liu S."/>
            <person name="Zhang Z."/>
            <person name="Crasta O.R."/>
            <person name="Sobral B.W."/>
            <person name="Xu Y."/>
            <person name="Huang S."/>
            <person name="Fei Z."/>
        </authorList>
    </citation>
    <scope>NUCLEOTIDE SEQUENCE [LARGE SCALE GENOMIC DNA]</scope>
    <source>
        <strain evidence="4">cv. 9930</strain>
    </source>
</reference>
<dbReference type="Proteomes" id="UP000029981">
    <property type="component" value="Chromosome 3"/>
</dbReference>
<evidence type="ECO:0000313" key="3">
    <source>
        <dbReference type="EMBL" id="KGN58901.1"/>
    </source>
</evidence>
<accession>A0A0A0LFM6</accession>